<evidence type="ECO:0000313" key="5">
    <source>
        <dbReference type="Proteomes" id="UP001381174"/>
    </source>
</evidence>
<organism evidence="4 5">
    <name type="scientific">Fulvimonas yonginensis</name>
    <dbReference type="NCBI Taxonomy" id="1495200"/>
    <lineage>
        <taxon>Bacteria</taxon>
        <taxon>Pseudomonadati</taxon>
        <taxon>Pseudomonadota</taxon>
        <taxon>Gammaproteobacteria</taxon>
        <taxon>Lysobacterales</taxon>
        <taxon>Rhodanobacteraceae</taxon>
        <taxon>Fulvimonas</taxon>
    </lineage>
</organism>
<keyword evidence="5" id="KW-1185">Reference proteome</keyword>
<sequence>MRRGRLSHHASALHETSEQQATVRGLDPTQLGERIKQAELGFITHNDPVLQSGNEWPWGIALSGGGIRSATFSLGVLQALAENNLLRCFHYLSTVSGGGYAGAFVQGLIQRKGVERARDILASHVDREDLQKPVLHLREYSNYLSPRKALLSGDTLGMVGTYIRNVVLIQIQVLALAEGGHQV</sequence>
<dbReference type="Pfam" id="PF01734">
    <property type="entry name" value="Patatin"/>
    <property type="match status" value="1"/>
</dbReference>
<dbReference type="Proteomes" id="UP001381174">
    <property type="component" value="Unassembled WGS sequence"/>
</dbReference>
<accession>A0ABU8JBS0</accession>
<feature type="region of interest" description="Disordered" evidence="2">
    <location>
        <begin position="1"/>
        <end position="26"/>
    </location>
</feature>
<dbReference type="SUPFAM" id="SSF52151">
    <property type="entry name" value="FabD/lysophospholipase-like"/>
    <property type="match status" value="1"/>
</dbReference>
<evidence type="ECO:0000256" key="2">
    <source>
        <dbReference type="SAM" id="MobiDB-lite"/>
    </source>
</evidence>
<protein>
    <submittedName>
        <fullName evidence="4">Patatin-like phospholipase family protein</fullName>
    </submittedName>
</protein>
<evidence type="ECO:0000256" key="1">
    <source>
        <dbReference type="ARBA" id="ARBA00023098"/>
    </source>
</evidence>
<dbReference type="InterPro" id="IPR016035">
    <property type="entry name" value="Acyl_Trfase/lysoPLipase"/>
</dbReference>
<gene>
    <name evidence="4" type="ORF">WAT24_06905</name>
</gene>
<dbReference type="EMBL" id="JBBBNY010000003">
    <property type="protein sequence ID" value="MEI7036482.1"/>
    <property type="molecule type" value="Genomic_DNA"/>
</dbReference>
<dbReference type="RefSeq" id="WP_336807098.1">
    <property type="nucleotide sequence ID" value="NZ_JBBBNY010000003.1"/>
</dbReference>
<dbReference type="InterPro" id="IPR002641">
    <property type="entry name" value="PNPLA_dom"/>
</dbReference>
<evidence type="ECO:0000259" key="3">
    <source>
        <dbReference type="Pfam" id="PF01734"/>
    </source>
</evidence>
<dbReference type="PANTHER" id="PTHR10728:SF40">
    <property type="entry name" value="PATATIN FAMILY PROTEIN"/>
    <property type="match status" value="1"/>
</dbReference>
<name>A0ABU8JBS0_9GAMM</name>
<proteinExistence type="predicted"/>
<evidence type="ECO:0000313" key="4">
    <source>
        <dbReference type="EMBL" id="MEI7036482.1"/>
    </source>
</evidence>
<comment type="caution">
    <text evidence="4">The sequence shown here is derived from an EMBL/GenBank/DDBJ whole genome shotgun (WGS) entry which is preliminary data.</text>
</comment>
<feature type="domain" description="PNPLA" evidence="3">
    <location>
        <begin position="60"/>
        <end position="140"/>
    </location>
</feature>
<dbReference type="Gene3D" id="3.40.1090.10">
    <property type="entry name" value="Cytosolic phospholipase A2 catalytic domain"/>
    <property type="match status" value="1"/>
</dbReference>
<reference evidence="4 5" key="1">
    <citation type="journal article" date="2014" name="Int. J. Syst. Evol. Microbiol.">
        <title>Fulvimonas yonginensis sp. nov., isolated from greenhouse soil, and emended description of the genus Fulvimonas.</title>
        <authorList>
            <person name="Ahn J.H."/>
            <person name="Kim S.J."/>
            <person name="Weon H.Y."/>
            <person name="Hong S.B."/>
            <person name="Seok S.J."/>
            <person name="Kwon S.W."/>
        </authorList>
    </citation>
    <scope>NUCLEOTIDE SEQUENCE [LARGE SCALE GENOMIC DNA]</scope>
    <source>
        <strain evidence="4 5">KACC 16952</strain>
    </source>
</reference>
<dbReference type="PANTHER" id="PTHR10728">
    <property type="entry name" value="CYTOSOLIC PHOSPHOLIPASE A2"/>
    <property type="match status" value="1"/>
</dbReference>
<keyword evidence="1" id="KW-0443">Lipid metabolism</keyword>